<sequence length="195" mass="21866">MGGGPDKGIAKCHERAEDGMEDHGVTGARVDLEITVDLSPERLWDLVTAVPRIGEWSPECEHAAWLENGVVVSEAMVMEGTRFQARNRRQGRVWTVTCVVTEADRPRTFAWSVLDAAQDLDRPSSRWRYEFQPGDSPDQTLVRHSFVHGPGESGLRDIIRQNPELASIIVEVRLGELREHMTQTLDAMARPLLTV</sequence>
<dbReference type="EMBL" id="BAAAZR010000001">
    <property type="protein sequence ID" value="GAA3787282.1"/>
    <property type="molecule type" value="Genomic_DNA"/>
</dbReference>
<dbReference type="CDD" id="cd07812">
    <property type="entry name" value="SRPBCC"/>
    <property type="match status" value="1"/>
</dbReference>
<protein>
    <submittedName>
        <fullName evidence="1">SRPBCC family protein</fullName>
    </submittedName>
</protein>
<evidence type="ECO:0000313" key="2">
    <source>
        <dbReference type="Proteomes" id="UP001500888"/>
    </source>
</evidence>
<evidence type="ECO:0000313" key="1">
    <source>
        <dbReference type="EMBL" id="GAA3787282.1"/>
    </source>
</evidence>
<proteinExistence type="predicted"/>
<organism evidence="1 2">
    <name type="scientific">Sphaerisporangium flaviroseum</name>
    <dbReference type="NCBI Taxonomy" id="509199"/>
    <lineage>
        <taxon>Bacteria</taxon>
        <taxon>Bacillati</taxon>
        <taxon>Actinomycetota</taxon>
        <taxon>Actinomycetes</taxon>
        <taxon>Streptosporangiales</taxon>
        <taxon>Streptosporangiaceae</taxon>
        <taxon>Sphaerisporangium</taxon>
    </lineage>
</organism>
<reference evidence="2" key="1">
    <citation type="journal article" date="2019" name="Int. J. Syst. Evol. Microbiol.">
        <title>The Global Catalogue of Microorganisms (GCM) 10K type strain sequencing project: providing services to taxonomists for standard genome sequencing and annotation.</title>
        <authorList>
            <consortium name="The Broad Institute Genomics Platform"/>
            <consortium name="The Broad Institute Genome Sequencing Center for Infectious Disease"/>
            <person name="Wu L."/>
            <person name="Ma J."/>
        </authorList>
    </citation>
    <scope>NUCLEOTIDE SEQUENCE [LARGE SCALE GENOMIC DNA]</scope>
    <source>
        <strain evidence="2">JCM 16908</strain>
    </source>
</reference>
<name>A0ABP7H9J9_9ACTN</name>
<dbReference type="InterPro" id="IPR019587">
    <property type="entry name" value="Polyketide_cyclase/dehydratase"/>
</dbReference>
<dbReference type="Proteomes" id="UP001500888">
    <property type="component" value="Unassembled WGS sequence"/>
</dbReference>
<gene>
    <name evidence="1" type="ORF">GCM10022226_01920</name>
</gene>
<keyword evidence="2" id="KW-1185">Reference proteome</keyword>
<comment type="caution">
    <text evidence="1">The sequence shown here is derived from an EMBL/GenBank/DDBJ whole genome shotgun (WGS) entry which is preliminary data.</text>
</comment>
<dbReference type="InterPro" id="IPR023393">
    <property type="entry name" value="START-like_dom_sf"/>
</dbReference>
<dbReference type="Gene3D" id="3.30.530.20">
    <property type="match status" value="1"/>
</dbReference>
<dbReference type="SUPFAM" id="SSF55961">
    <property type="entry name" value="Bet v1-like"/>
    <property type="match status" value="1"/>
</dbReference>
<dbReference type="Pfam" id="PF10604">
    <property type="entry name" value="Polyketide_cyc2"/>
    <property type="match status" value="1"/>
</dbReference>
<accession>A0ABP7H9J9</accession>